<dbReference type="InterPro" id="IPR002698">
    <property type="entry name" value="FTHF_cligase"/>
</dbReference>
<keyword evidence="5" id="KW-0460">Magnesium</keyword>
<dbReference type="PANTHER" id="PTHR23407">
    <property type="entry name" value="ATPASE INHIBITOR/5-FORMYLTETRAHYDROFOLATE CYCLO-LIGASE"/>
    <property type="match status" value="1"/>
</dbReference>
<keyword evidence="5" id="KW-0479">Metal-binding</keyword>
<comment type="cofactor">
    <cofactor evidence="5">
        <name>Mg(2+)</name>
        <dbReference type="ChEBI" id="CHEBI:18420"/>
    </cofactor>
</comment>
<dbReference type="GO" id="GO:0009396">
    <property type="term" value="P:folic acid-containing compound biosynthetic process"/>
    <property type="evidence" value="ECO:0007669"/>
    <property type="project" value="TreeGrafter"/>
</dbReference>
<evidence type="ECO:0000256" key="5">
    <source>
        <dbReference type="RuleBase" id="RU361279"/>
    </source>
</evidence>
<evidence type="ECO:0000256" key="1">
    <source>
        <dbReference type="ARBA" id="ARBA00010638"/>
    </source>
</evidence>
<sequence length="202" mass="22599">MSTPQALDRQALRSRFLAQRSLLSPVARTRLSLQIIEALLALPVFRDTNHLFIYCNYHSEVETTELIRRCLRAGKTVSVPLTRPDQSRMAAVAITDPDADLAPGYKGIPEPLPALIPSRLLPLETIEIVVVPGAVFDRQGYRLGYGGGYYDRFLSGAAAQARRIGLAFSLQVVERLPVFPYDIPMDIVITEKELLQWPRNAR</sequence>
<dbReference type="RefSeq" id="WP_015725934.1">
    <property type="nucleotide sequence ID" value="NC_014972.1"/>
</dbReference>
<keyword evidence="3 4" id="KW-0067">ATP-binding</keyword>
<dbReference type="GO" id="GO:0046872">
    <property type="term" value="F:metal ion binding"/>
    <property type="evidence" value="ECO:0007669"/>
    <property type="project" value="UniProtKB-KW"/>
</dbReference>
<feature type="binding site" evidence="4">
    <location>
        <begin position="142"/>
        <end position="150"/>
    </location>
    <ligand>
        <name>ATP</name>
        <dbReference type="ChEBI" id="CHEBI:30616"/>
    </ligand>
</feature>
<dbReference type="EMBL" id="CP002364">
    <property type="protein sequence ID" value="ADW19410.1"/>
    <property type="molecule type" value="Genomic_DNA"/>
</dbReference>
<gene>
    <name evidence="6" type="ordered locus">Despr_3283</name>
</gene>
<organism evidence="6 7">
    <name type="scientific">Desulfobulbus propionicus (strain ATCC 33891 / DSM 2032 / VKM B-1956 / 1pr3)</name>
    <dbReference type="NCBI Taxonomy" id="577650"/>
    <lineage>
        <taxon>Bacteria</taxon>
        <taxon>Pseudomonadati</taxon>
        <taxon>Thermodesulfobacteriota</taxon>
        <taxon>Desulfobulbia</taxon>
        <taxon>Desulfobulbales</taxon>
        <taxon>Desulfobulbaceae</taxon>
        <taxon>Desulfobulbus</taxon>
    </lineage>
</organism>
<proteinExistence type="inferred from homology"/>
<keyword evidence="2 4" id="KW-0547">Nucleotide-binding</keyword>
<feature type="binding site" evidence="4">
    <location>
        <position position="60"/>
    </location>
    <ligand>
        <name>substrate</name>
    </ligand>
</feature>
<evidence type="ECO:0000256" key="4">
    <source>
        <dbReference type="PIRSR" id="PIRSR006806-1"/>
    </source>
</evidence>
<comment type="similarity">
    <text evidence="1 5">Belongs to the 5-formyltetrahydrofolate cyclo-ligase family.</text>
</comment>
<protein>
    <recommendedName>
        <fullName evidence="5">5-formyltetrahydrofolate cyclo-ligase</fullName>
        <ecNumber evidence="5">6.3.3.2</ecNumber>
    </recommendedName>
</protein>
<dbReference type="InterPro" id="IPR024185">
    <property type="entry name" value="FTHF_cligase-like_sf"/>
</dbReference>
<name>A0A7U3YPZ9_DESPD</name>
<dbReference type="GO" id="GO:0030272">
    <property type="term" value="F:5-formyltetrahydrofolate cyclo-ligase activity"/>
    <property type="evidence" value="ECO:0007669"/>
    <property type="project" value="UniProtKB-EC"/>
</dbReference>
<evidence type="ECO:0000313" key="6">
    <source>
        <dbReference type="EMBL" id="ADW19410.1"/>
    </source>
</evidence>
<dbReference type="Proteomes" id="UP000006365">
    <property type="component" value="Chromosome"/>
</dbReference>
<feature type="binding site" evidence="4">
    <location>
        <begin position="9"/>
        <end position="13"/>
    </location>
    <ligand>
        <name>ATP</name>
        <dbReference type="ChEBI" id="CHEBI:30616"/>
    </ligand>
</feature>
<comment type="catalytic activity">
    <reaction evidence="5">
        <text>(6S)-5-formyl-5,6,7,8-tetrahydrofolate + ATP = (6R)-5,10-methenyltetrahydrofolate + ADP + phosphate</text>
        <dbReference type="Rhea" id="RHEA:10488"/>
        <dbReference type="ChEBI" id="CHEBI:30616"/>
        <dbReference type="ChEBI" id="CHEBI:43474"/>
        <dbReference type="ChEBI" id="CHEBI:57455"/>
        <dbReference type="ChEBI" id="CHEBI:57457"/>
        <dbReference type="ChEBI" id="CHEBI:456216"/>
        <dbReference type="EC" id="6.3.3.2"/>
    </reaction>
</comment>
<dbReference type="SUPFAM" id="SSF100950">
    <property type="entry name" value="NagB/RpiA/CoA transferase-like"/>
    <property type="match status" value="1"/>
</dbReference>
<evidence type="ECO:0000256" key="2">
    <source>
        <dbReference type="ARBA" id="ARBA00022741"/>
    </source>
</evidence>
<dbReference type="NCBIfam" id="TIGR02727">
    <property type="entry name" value="MTHFS_bact"/>
    <property type="match status" value="1"/>
</dbReference>
<accession>A0A7U3YPZ9</accession>
<dbReference type="InterPro" id="IPR037171">
    <property type="entry name" value="NagB/RpiA_transferase-like"/>
</dbReference>
<dbReference type="PIRSF" id="PIRSF006806">
    <property type="entry name" value="FTHF_cligase"/>
    <property type="match status" value="1"/>
</dbReference>
<evidence type="ECO:0000313" key="7">
    <source>
        <dbReference type="Proteomes" id="UP000006365"/>
    </source>
</evidence>
<dbReference type="KEGG" id="dpr:Despr_3283"/>
<dbReference type="GO" id="GO:0005524">
    <property type="term" value="F:ATP binding"/>
    <property type="evidence" value="ECO:0007669"/>
    <property type="project" value="UniProtKB-KW"/>
</dbReference>
<dbReference type="GO" id="GO:0035999">
    <property type="term" value="P:tetrahydrofolate interconversion"/>
    <property type="evidence" value="ECO:0007669"/>
    <property type="project" value="TreeGrafter"/>
</dbReference>
<keyword evidence="7" id="KW-1185">Reference proteome</keyword>
<dbReference type="EC" id="6.3.3.2" evidence="5"/>
<dbReference type="AlphaFoldDB" id="A0A7U3YPZ9"/>
<reference evidence="6 7" key="1">
    <citation type="journal article" date="2011" name="Stand. Genomic Sci.">
        <title>Complete genome sequence of Desulfobulbus propionicus type strain (1pr3).</title>
        <authorList>
            <person name="Pagani I."/>
            <person name="Lapidus A."/>
            <person name="Nolan M."/>
            <person name="Lucas S."/>
            <person name="Hammon N."/>
            <person name="Deshpande S."/>
            <person name="Cheng J.F."/>
            <person name="Chertkov O."/>
            <person name="Davenport K."/>
            <person name="Tapia R."/>
            <person name="Han C."/>
            <person name="Goodwin L."/>
            <person name="Pitluck S."/>
            <person name="Liolios K."/>
            <person name="Mavromatis K."/>
            <person name="Ivanova N."/>
            <person name="Mikhailova N."/>
            <person name="Pati A."/>
            <person name="Chen A."/>
            <person name="Palaniappan K."/>
            <person name="Land M."/>
            <person name="Hauser L."/>
            <person name="Chang Y.J."/>
            <person name="Jeffries C.D."/>
            <person name="Detter J.C."/>
            <person name="Brambilla E."/>
            <person name="Kannan K.P."/>
            <person name="Djao O.D."/>
            <person name="Rohde M."/>
            <person name="Pukall R."/>
            <person name="Spring S."/>
            <person name="Goker M."/>
            <person name="Sikorski J."/>
            <person name="Woyke T."/>
            <person name="Bristow J."/>
            <person name="Eisen J.A."/>
            <person name="Markowitz V."/>
            <person name="Hugenholtz P."/>
            <person name="Kyrpides N.C."/>
            <person name="Klenk H.P."/>
        </authorList>
    </citation>
    <scope>NUCLEOTIDE SEQUENCE [LARGE SCALE GENOMIC DNA]</scope>
    <source>
        <strain evidence="7">ATCC 33891 / DSM 2032 / 1pr3</strain>
    </source>
</reference>
<evidence type="ECO:0000256" key="3">
    <source>
        <dbReference type="ARBA" id="ARBA00022840"/>
    </source>
</evidence>
<dbReference type="Pfam" id="PF01812">
    <property type="entry name" value="5-FTHF_cyc-lig"/>
    <property type="match status" value="1"/>
</dbReference>
<dbReference type="PANTHER" id="PTHR23407:SF1">
    <property type="entry name" value="5-FORMYLTETRAHYDROFOLATE CYCLO-LIGASE"/>
    <property type="match status" value="1"/>
</dbReference>
<dbReference type="Gene3D" id="3.40.50.10420">
    <property type="entry name" value="NagB/RpiA/CoA transferase-like"/>
    <property type="match status" value="1"/>
</dbReference>